<evidence type="ECO:0000313" key="1">
    <source>
        <dbReference type="EMBL" id="VCU10102.1"/>
    </source>
</evidence>
<name>A0A3S5CYI8_9BRAD</name>
<protein>
    <submittedName>
        <fullName evidence="1">Uncharacterized protein</fullName>
    </submittedName>
</protein>
<keyword evidence="2" id="KW-1185">Reference proteome</keyword>
<proteinExistence type="predicted"/>
<dbReference type="EMBL" id="UWOC01000161">
    <property type="protein sequence ID" value="VCU10102.1"/>
    <property type="molecule type" value="Genomic_DNA"/>
</dbReference>
<organism evidence="1 2">
    <name type="scientific">Rhodoplanes serenus</name>
    <dbReference type="NCBI Taxonomy" id="200615"/>
    <lineage>
        <taxon>Bacteria</taxon>
        <taxon>Pseudomonadati</taxon>
        <taxon>Pseudomonadota</taxon>
        <taxon>Alphaproteobacteria</taxon>
        <taxon>Hyphomicrobiales</taxon>
        <taxon>Nitrobacteraceae</taxon>
        <taxon>Rhodoplanes</taxon>
    </lineage>
</organism>
<gene>
    <name evidence="1" type="ORF">RHODGE_RHODGE_03288</name>
</gene>
<dbReference type="Proteomes" id="UP000289200">
    <property type="component" value="Unassembled WGS sequence"/>
</dbReference>
<reference evidence="2" key="1">
    <citation type="submission" date="2018-10" db="EMBL/GenBank/DDBJ databases">
        <authorList>
            <person name="Peiro R."/>
            <person name="Begona"/>
            <person name="Cbmso G."/>
            <person name="Lopez M."/>
            <person name="Gonzalez S."/>
            <person name="Sacristan E."/>
            <person name="Castillo E."/>
        </authorList>
    </citation>
    <scope>NUCLEOTIDE SEQUENCE [LARGE SCALE GENOMIC DNA]</scope>
</reference>
<comment type="caution">
    <text evidence="1">The sequence shown here is derived from an EMBL/GenBank/DDBJ whole genome shotgun (WGS) entry which is preliminary data.</text>
</comment>
<accession>A0A3S5CYI8</accession>
<sequence>MTDAEIDAAIASLRTACAMRDAGYSTPATDVTCALLLRCDRLANMVRELEMALRDLLVICRPGGERSDARRRYDAARAALAKAERR</sequence>
<evidence type="ECO:0000313" key="2">
    <source>
        <dbReference type="Proteomes" id="UP000289200"/>
    </source>
</evidence>
<dbReference type="AlphaFoldDB" id="A0A3S5CYI8"/>